<evidence type="ECO:0000313" key="2">
    <source>
        <dbReference type="Proteomes" id="UP000265520"/>
    </source>
</evidence>
<protein>
    <submittedName>
        <fullName evidence="1">Uncharacterized protein</fullName>
    </submittedName>
</protein>
<accession>A0A392W0X2</accession>
<name>A0A392W0X2_9FABA</name>
<comment type="caution">
    <text evidence="1">The sequence shown here is derived from an EMBL/GenBank/DDBJ whole genome shotgun (WGS) entry which is preliminary data.</text>
</comment>
<feature type="non-terminal residue" evidence="1">
    <location>
        <position position="49"/>
    </location>
</feature>
<sequence length="49" mass="5100">MTIVVDPAGSRGDPGGASRLSALPLRVGRERCSYGSRPLQSGSQWIGAE</sequence>
<dbReference type="EMBL" id="LXQA011326569">
    <property type="protein sequence ID" value="MCI93342.1"/>
    <property type="molecule type" value="Genomic_DNA"/>
</dbReference>
<dbReference type="AlphaFoldDB" id="A0A392W0X2"/>
<evidence type="ECO:0000313" key="1">
    <source>
        <dbReference type="EMBL" id="MCI93342.1"/>
    </source>
</evidence>
<reference evidence="1 2" key="1">
    <citation type="journal article" date="2018" name="Front. Plant Sci.">
        <title>Red Clover (Trifolium pratense) and Zigzag Clover (T. medium) - A Picture of Genomic Similarities and Differences.</title>
        <authorList>
            <person name="Dluhosova J."/>
            <person name="Istvanek J."/>
            <person name="Nedelnik J."/>
            <person name="Repkova J."/>
        </authorList>
    </citation>
    <scope>NUCLEOTIDE SEQUENCE [LARGE SCALE GENOMIC DNA]</scope>
    <source>
        <strain evidence="2">cv. 10/8</strain>
        <tissue evidence="1">Leaf</tissue>
    </source>
</reference>
<dbReference type="Proteomes" id="UP000265520">
    <property type="component" value="Unassembled WGS sequence"/>
</dbReference>
<keyword evidence="2" id="KW-1185">Reference proteome</keyword>
<proteinExistence type="predicted"/>
<organism evidence="1 2">
    <name type="scientific">Trifolium medium</name>
    <dbReference type="NCBI Taxonomy" id="97028"/>
    <lineage>
        <taxon>Eukaryota</taxon>
        <taxon>Viridiplantae</taxon>
        <taxon>Streptophyta</taxon>
        <taxon>Embryophyta</taxon>
        <taxon>Tracheophyta</taxon>
        <taxon>Spermatophyta</taxon>
        <taxon>Magnoliopsida</taxon>
        <taxon>eudicotyledons</taxon>
        <taxon>Gunneridae</taxon>
        <taxon>Pentapetalae</taxon>
        <taxon>rosids</taxon>
        <taxon>fabids</taxon>
        <taxon>Fabales</taxon>
        <taxon>Fabaceae</taxon>
        <taxon>Papilionoideae</taxon>
        <taxon>50 kb inversion clade</taxon>
        <taxon>NPAAA clade</taxon>
        <taxon>Hologalegina</taxon>
        <taxon>IRL clade</taxon>
        <taxon>Trifolieae</taxon>
        <taxon>Trifolium</taxon>
    </lineage>
</organism>